<evidence type="ECO:0000313" key="1">
    <source>
        <dbReference type="EMBL" id="OPF78133.1"/>
    </source>
</evidence>
<gene>
    <name evidence="1" type="ORF">VT50_0220065</name>
</gene>
<proteinExistence type="predicted"/>
<dbReference type="RefSeq" id="WP_053048596.1">
    <property type="nucleotide sequence ID" value="NZ_LAKD02000049.1"/>
</dbReference>
<protein>
    <submittedName>
        <fullName evidence="1">Uncharacterized protein</fullName>
    </submittedName>
</protein>
<accession>A0A1V4D2R6</accession>
<dbReference type="EMBL" id="LAKD02000049">
    <property type="protein sequence ID" value="OPF78133.1"/>
    <property type="molecule type" value="Genomic_DNA"/>
</dbReference>
<sequence>MWLGHARADGSKGEAQLAGLIRRMRGTGVRAPYVHAGPLEHDGSLSAARHPKARRLVEAVRRELPGVRVQAWLGDVLSAEGTMGMDLGEPATRERVVLPG</sequence>
<comment type="caution">
    <text evidence="1">The sequence shown here is derived from an EMBL/GenBank/DDBJ whole genome shotgun (WGS) entry which is preliminary data.</text>
</comment>
<dbReference type="OrthoDB" id="3681635at2"/>
<reference evidence="1" key="1">
    <citation type="submission" date="2016-12" db="EMBL/GenBank/DDBJ databases">
        <title>Genome sequence of Streptomyces antioxidans MUSC 164.</title>
        <authorList>
            <person name="Lee L.-H."/>
            <person name="Ser H.-L."/>
        </authorList>
    </citation>
    <scope>NUCLEOTIDE SEQUENCE [LARGE SCALE GENOMIC DNA]</scope>
    <source>
        <strain evidence="1">MUSC 164</strain>
    </source>
</reference>
<organism evidence="1 2">
    <name type="scientific">Streptomyces antioxidans</name>
    <dbReference type="NCBI Taxonomy" id="1507734"/>
    <lineage>
        <taxon>Bacteria</taxon>
        <taxon>Bacillati</taxon>
        <taxon>Actinomycetota</taxon>
        <taxon>Actinomycetes</taxon>
        <taxon>Kitasatosporales</taxon>
        <taxon>Streptomycetaceae</taxon>
        <taxon>Streptomyces</taxon>
    </lineage>
</organism>
<dbReference type="AlphaFoldDB" id="A0A1V4D2R6"/>
<dbReference type="Proteomes" id="UP000033615">
    <property type="component" value="Unassembled WGS sequence"/>
</dbReference>
<keyword evidence="2" id="KW-1185">Reference proteome</keyword>
<name>A0A1V4D2R6_9ACTN</name>
<evidence type="ECO:0000313" key="2">
    <source>
        <dbReference type="Proteomes" id="UP000033615"/>
    </source>
</evidence>